<dbReference type="InterPro" id="IPR003918">
    <property type="entry name" value="NADH_UbQ_OxRdtase"/>
</dbReference>
<dbReference type="AlphaFoldDB" id="A0A3G3FWX0"/>
<keyword evidence="9" id="KW-1278">Translocase</keyword>
<name>A0A3G3FWX0_9CUCU</name>
<dbReference type="GO" id="GO:0003954">
    <property type="term" value="F:NADH dehydrogenase activity"/>
    <property type="evidence" value="ECO:0007669"/>
    <property type="project" value="TreeGrafter"/>
</dbReference>
<evidence type="ECO:0000259" key="18">
    <source>
        <dbReference type="Pfam" id="PF00361"/>
    </source>
</evidence>
<evidence type="ECO:0000256" key="12">
    <source>
        <dbReference type="ARBA" id="ARBA00023027"/>
    </source>
</evidence>
<feature type="transmembrane region" description="Helical" evidence="17">
    <location>
        <begin position="141"/>
        <end position="174"/>
    </location>
</feature>
<evidence type="ECO:0000256" key="5">
    <source>
        <dbReference type="ARBA" id="ARBA00021006"/>
    </source>
</evidence>
<evidence type="ECO:0000256" key="7">
    <source>
        <dbReference type="ARBA" id="ARBA00022660"/>
    </source>
</evidence>
<dbReference type="GO" id="GO:0031966">
    <property type="term" value="C:mitochondrial membrane"/>
    <property type="evidence" value="ECO:0007669"/>
    <property type="project" value="UniProtKB-SubCell"/>
</dbReference>
<feature type="transmembrane region" description="Helical" evidence="17">
    <location>
        <begin position="372"/>
        <end position="397"/>
    </location>
</feature>
<feature type="transmembrane region" description="Helical" evidence="17">
    <location>
        <begin position="418"/>
        <end position="441"/>
    </location>
</feature>
<feature type="transmembrane region" description="Helical" evidence="17">
    <location>
        <begin position="180"/>
        <end position="200"/>
    </location>
</feature>
<keyword evidence="14 17" id="KW-0496">Mitochondrion</keyword>
<keyword evidence="10 17" id="KW-0249">Electron transport</keyword>
<dbReference type="GO" id="GO:0008137">
    <property type="term" value="F:NADH dehydrogenase (ubiquinone) activity"/>
    <property type="evidence" value="ECO:0007669"/>
    <property type="project" value="UniProtKB-UniRule"/>
</dbReference>
<feature type="transmembrane region" description="Helical" evidence="17">
    <location>
        <begin position="108"/>
        <end position="129"/>
    </location>
</feature>
<feature type="transmembrane region" description="Helical" evidence="17">
    <location>
        <begin position="331"/>
        <end position="352"/>
    </location>
</feature>
<dbReference type="EC" id="7.1.1.2" evidence="4 17"/>
<keyword evidence="8 17" id="KW-0812">Transmembrane</keyword>
<feature type="transmembrane region" description="Helical" evidence="17">
    <location>
        <begin position="212"/>
        <end position="234"/>
    </location>
</feature>
<feature type="domain" description="NADH:quinone oxidoreductase/Mrp antiporter transmembrane" evidence="18">
    <location>
        <begin position="104"/>
        <end position="384"/>
    </location>
</feature>
<evidence type="ECO:0000256" key="10">
    <source>
        <dbReference type="ARBA" id="ARBA00022982"/>
    </source>
</evidence>
<dbReference type="PANTHER" id="PTHR43507:SF20">
    <property type="entry name" value="NADH-UBIQUINONE OXIDOREDUCTASE CHAIN 4"/>
    <property type="match status" value="1"/>
</dbReference>
<geneLocation type="mitochondrion" evidence="20"/>
<dbReference type="Pfam" id="PF00361">
    <property type="entry name" value="Proton_antipo_M"/>
    <property type="match status" value="1"/>
</dbReference>
<comment type="subcellular location">
    <subcellularLocation>
        <location evidence="2 17">Mitochondrion membrane</location>
        <topology evidence="2 17">Multi-pass membrane protein</topology>
    </subcellularLocation>
</comment>
<evidence type="ECO:0000256" key="11">
    <source>
        <dbReference type="ARBA" id="ARBA00022989"/>
    </source>
</evidence>
<evidence type="ECO:0000256" key="8">
    <source>
        <dbReference type="ARBA" id="ARBA00022692"/>
    </source>
</evidence>
<feature type="domain" description="NADH:ubiquinone oxidoreductase chain 4 N-terminal" evidence="19">
    <location>
        <begin position="1"/>
        <end position="101"/>
    </location>
</feature>
<evidence type="ECO:0000256" key="15">
    <source>
        <dbReference type="ARBA" id="ARBA00023136"/>
    </source>
</evidence>
<keyword evidence="13 17" id="KW-0830">Ubiquinone</keyword>
<reference evidence="20" key="1">
    <citation type="journal article" date="2015" name="Mol. Biol. Evol.">
        <title>Soup to Tree: The Phylogeny of Beetles Inferred by Mitochondrial Metagenomics of a Bornean Rainforest Sample.</title>
        <authorList>
            <person name="Crampton-Platt A."/>
            <person name="Timmermans M.J."/>
            <person name="Gimmel M.L."/>
            <person name="Kutty S.N."/>
            <person name="Cockerill T.D."/>
            <person name="Vun Khen C."/>
            <person name="Vogler A.P."/>
        </authorList>
    </citation>
    <scope>NUCLEOTIDE SEQUENCE</scope>
</reference>
<evidence type="ECO:0000256" key="1">
    <source>
        <dbReference type="ARBA" id="ARBA00003257"/>
    </source>
</evidence>
<accession>A0A3G3FWX0</accession>
<keyword evidence="12 17" id="KW-0520">NAD</keyword>
<dbReference type="InterPro" id="IPR000260">
    <property type="entry name" value="NADH4_N"/>
</dbReference>
<evidence type="ECO:0000259" key="19">
    <source>
        <dbReference type="Pfam" id="PF01059"/>
    </source>
</evidence>
<dbReference type="GO" id="GO:0042773">
    <property type="term" value="P:ATP synthesis coupled electron transport"/>
    <property type="evidence" value="ECO:0007669"/>
    <property type="project" value="InterPro"/>
</dbReference>
<comment type="catalytic activity">
    <reaction evidence="16 17">
        <text>a ubiquinone + NADH + 5 H(+)(in) = a ubiquinol + NAD(+) + 4 H(+)(out)</text>
        <dbReference type="Rhea" id="RHEA:29091"/>
        <dbReference type="Rhea" id="RHEA-COMP:9565"/>
        <dbReference type="Rhea" id="RHEA-COMP:9566"/>
        <dbReference type="ChEBI" id="CHEBI:15378"/>
        <dbReference type="ChEBI" id="CHEBI:16389"/>
        <dbReference type="ChEBI" id="CHEBI:17976"/>
        <dbReference type="ChEBI" id="CHEBI:57540"/>
        <dbReference type="ChEBI" id="CHEBI:57945"/>
        <dbReference type="EC" id="7.1.1.2"/>
    </reaction>
</comment>
<organism evidence="20">
    <name type="scientific">Leiochrinini sp. 2 ACP-2013</name>
    <dbReference type="NCBI Taxonomy" id="1434620"/>
    <lineage>
        <taxon>Eukaryota</taxon>
        <taxon>Metazoa</taxon>
        <taxon>Ecdysozoa</taxon>
        <taxon>Arthropoda</taxon>
        <taxon>Hexapoda</taxon>
        <taxon>Insecta</taxon>
        <taxon>Pterygota</taxon>
        <taxon>Neoptera</taxon>
        <taxon>Endopterygota</taxon>
        <taxon>Coleoptera</taxon>
        <taxon>Polyphaga</taxon>
        <taxon>Cucujiformia</taxon>
        <taxon>Tenebrionidae</taxon>
        <taxon>Diaperinae</taxon>
    </lineage>
</organism>
<feature type="transmembrane region" description="Helical" evidence="17">
    <location>
        <begin position="7"/>
        <end position="34"/>
    </location>
</feature>
<dbReference type="EMBL" id="MH836599">
    <property type="protein sequence ID" value="AYQ18953.1"/>
    <property type="molecule type" value="Genomic_DNA"/>
</dbReference>
<comment type="function">
    <text evidence="1">Core subunit of the mitochondrial membrane respiratory chain NADH dehydrogenase (Complex I) that is believed to belong to the minimal assembly required for catalysis. Complex I functions in the transfer of electrons from NADH to the respiratory chain. The immediate electron acceptor for the enzyme is believed to be ubiquinone.</text>
</comment>
<comment type="function">
    <text evidence="17">Core subunit of the mitochondrial membrane respiratory chain NADH dehydrogenase (Complex I) which catalyzes electron transfer from NADH through the respiratory chain, using ubiquinone as an electron acceptor. Essential for the catalytic activity and assembly of complex I.</text>
</comment>
<keyword evidence="11 17" id="KW-1133">Transmembrane helix</keyword>
<dbReference type="PRINTS" id="PR01437">
    <property type="entry name" value="NUOXDRDTASE4"/>
</dbReference>
<protein>
    <recommendedName>
        <fullName evidence="5 17">NADH-ubiquinone oxidoreductase chain 4</fullName>
        <ecNumber evidence="4 17">7.1.1.2</ecNumber>
    </recommendedName>
</protein>
<evidence type="ECO:0000256" key="13">
    <source>
        <dbReference type="ARBA" id="ARBA00023075"/>
    </source>
</evidence>
<gene>
    <name evidence="20" type="primary">nad4</name>
</gene>
<dbReference type="InterPro" id="IPR001750">
    <property type="entry name" value="ND/Mrp_TM"/>
</dbReference>
<reference evidence="20" key="2">
    <citation type="submission" date="2018-09" db="EMBL/GenBank/DDBJ databases">
        <authorList>
            <person name="James G."/>
        </authorList>
    </citation>
    <scope>NUCLEOTIDE SEQUENCE</scope>
</reference>
<evidence type="ECO:0000256" key="14">
    <source>
        <dbReference type="ARBA" id="ARBA00023128"/>
    </source>
</evidence>
<evidence type="ECO:0000256" key="4">
    <source>
        <dbReference type="ARBA" id="ARBA00012944"/>
    </source>
</evidence>
<sequence length="442" mass="50711">MMSVLMMMAVLILMSFIDYWLVQIMWGLIGLMFLHRLVVMSDWSNISMGLGLDLLSFILVLLSFWIIILMIMASSSIYYNKKSSSLFLLMIGLLMVSLYMTFVSMNLFVFYIFFEMSLIPTLILIVGWGYQPERLQAGIYLLFYTLFASLPMMVALSFCYFNIGSLLFCFFINYESVVMFFLINLVFFIKVPMFFFHLWLPKAHVEAPISGSMILAGVMLKLGGYGMMRCFVIFNEVVMYLSWIFISLSLVGGLIVSFICLRQSDMKMLIAYSSVSHMGLMLVGVFTLNYWSMVGGLILMVGHGLCSSGLFCAANMVYERIHSRSLYLNKGIINMIPSMSLFWFLLVSSNMAAPPSLNLMGEVYLINGIMSFSSLTFILLMLISFMGAVYSLFLYSYSQHGQVFKGIYSYYMLSLREYLLLFLHWFPLNLMFLYGDLVGLWI</sequence>
<keyword evidence="7 17" id="KW-0679">Respiratory chain</keyword>
<evidence type="ECO:0000256" key="16">
    <source>
        <dbReference type="ARBA" id="ARBA00049551"/>
    </source>
</evidence>
<feature type="transmembrane region" description="Helical" evidence="17">
    <location>
        <begin position="268"/>
        <end position="291"/>
    </location>
</feature>
<feature type="transmembrane region" description="Helical" evidence="17">
    <location>
        <begin position="240"/>
        <end position="261"/>
    </location>
</feature>
<evidence type="ECO:0000256" key="9">
    <source>
        <dbReference type="ARBA" id="ARBA00022967"/>
    </source>
</evidence>
<proteinExistence type="inferred from homology"/>
<evidence type="ECO:0000313" key="20">
    <source>
        <dbReference type="EMBL" id="AYQ18953.1"/>
    </source>
</evidence>
<keyword evidence="6 17" id="KW-0813">Transport</keyword>
<dbReference type="PANTHER" id="PTHR43507">
    <property type="entry name" value="NADH-UBIQUINONE OXIDOREDUCTASE CHAIN 4"/>
    <property type="match status" value="1"/>
</dbReference>
<evidence type="ECO:0000256" key="6">
    <source>
        <dbReference type="ARBA" id="ARBA00022448"/>
    </source>
</evidence>
<dbReference type="GO" id="GO:0015990">
    <property type="term" value="P:electron transport coupled proton transport"/>
    <property type="evidence" value="ECO:0007669"/>
    <property type="project" value="TreeGrafter"/>
</dbReference>
<evidence type="ECO:0000256" key="17">
    <source>
        <dbReference type="RuleBase" id="RU003297"/>
    </source>
</evidence>
<feature type="transmembrane region" description="Helical" evidence="17">
    <location>
        <begin position="54"/>
        <end position="73"/>
    </location>
</feature>
<dbReference type="GO" id="GO:0048039">
    <property type="term" value="F:ubiquinone binding"/>
    <property type="evidence" value="ECO:0007669"/>
    <property type="project" value="TreeGrafter"/>
</dbReference>
<evidence type="ECO:0000256" key="2">
    <source>
        <dbReference type="ARBA" id="ARBA00004225"/>
    </source>
</evidence>
<dbReference type="Pfam" id="PF01059">
    <property type="entry name" value="Oxidored_q5_N"/>
    <property type="match status" value="1"/>
</dbReference>
<evidence type="ECO:0000256" key="3">
    <source>
        <dbReference type="ARBA" id="ARBA00009025"/>
    </source>
</evidence>
<feature type="transmembrane region" description="Helical" evidence="17">
    <location>
        <begin position="297"/>
        <end position="319"/>
    </location>
</feature>
<keyword evidence="15 17" id="KW-0472">Membrane</keyword>
<feature type="transmembrane region" description="Helical" evidence="17">
    <location>
        <begin position="85"/>
        <end position="102"/>
    </location>
</feature>
<comment type="similarity">
    <text evidence="3 17">Belongs to the complex I subunit 4 family.</text>
</comment>